<feature type="region of interest" description="Disordered" evidence="1">
    <location>
        <begin position="158"/>
        <end position="243"/>
    </location>
</feature>
<evidence type="ECO:0000256" key="1">
    <source>
        <dbReference type="SAM" id="MobiDB-lite"/>
    </source>
</evidence>
<dbReference type="Proteomes" id="UP000077202">
    <property type="component" value="Unassembled WGS sequence"/>
</dbReference>
<name>A0A176VS74_MARPO</name>
<dbReference type="AlphaFoldDB" id="A0A176VS74"/>
<feature type="region of interest" description="Disordered" evidence="1">
    <location>
        <begin position="110"/>
        <end position="137"/>
    </location>
</feature>
<reference evidence="5" key="3">
    <citation type="journal article" date="2020" name="Curr. Biol.">
        <title>Chromatin organization in early land plants reveals an ancestral association between H3K27me3, transposons, and constitutive heterochromatin.</title>
        <authorList>
            <person name="Montgomery S.A."/>
            <person name="Tanizawa Y."/>
            <person name="Galik B."/>
            <person name="Wang N."/>
            <person name="Ito T."/>
            <person name="Mochizuki T."/>
            <person name="Akimcheva S."/>
            <person name="Bowman J.L."/>
            <person name="Cognat V."/>
            <person name="Marechal-Drouard L."/>
            <person name="Ekker H."/>
            <person name="Hong S.F."/>
            <person name="Kohchi T."/>
            <person name="Lin S.S."/>
            <person name="Liu L.D."/>
            <person name="Nakamura Y."/>
            <person name="Valeeva L.R."/>
            <person name="Shakirov E.V."/>
            <person name="Shippen D.E."/>
            <person name="Wei W.L."/>
            <person name="Yagura M."/>
            <person name="Yamaoka S."/>
            <person name="Yamato K.T."/>
            <person name="Liu C."/>
            <person name="Berger F."/>
        </authorList>
    </citation>
    <scope>NUCLEOTIDE SEQUENCE [LARGE SCALE GENOMIC DNA]</scope>
    <source>
        <strain evidence="5">Tak-1</strain>
    </source>
</reference>
<reference evidence="3 4" key="1">
    <citation type="submission" date="2016-03" db="EMBL/GenBank/DDBJ databases">
        <title>Mechanisms controlling the formation of the plant cell surface in tip-growing cells are functionally conserved among land plants.</title>
        <authorList>
            <person name="Honkanen S."/>
            <person name="Jones V.A."/>
            <person name="Morieri G."/>
            <person name="Champion C."/>
            <person name="Hetherington A.J."/>
            <person name="Kelly S."/>
            <person name="Saint-Marcoux D."/>
            <person name="Proust H."/>
            <person name="Prescott H."/>
            <person name="Dolan L."/>
        </authorList>
    </citation>
    <scope>NUCLEOTIDE SEQUENCE [LARGE SCALE GENOMIC DNA]</scope>
    <source>
        <strain evidence="4">cv. Tak-1 and cv. Tak-2</strain>
        <tissue evidence="3">Whole gametophyte</tissue>
    </source>
</reference>
<evidence type="ECO:0000313" key="2">
    <source>
        <dbReference type="EMBL" id="BBN10075.1"/>
    </source>
</evidence>
<evidence type="ECO:0000313" key="4">
    <source>
        <dbReference type="Proteomes" id="UP000077202"/>
    </source>
</evidence>
<evidence type="ECO:0000313" key="3">
    <source>
        <dbReference type="EMBL" id="OAE23182.1"/>
    </source>
</evidence>
<evidence type="ECO:0000313" key="5">
    <source>
        <dbReference type="Proteomes" id="UP001162541"/>
    </source>
</evidence>
<organism evidence="3 4">
    <name type="scientific">Marchantia polymorpha subsp. ruderalis</name>
    <dbReference type="NCBI Taxonomy" id="1480154"/>
    <lineage>
        <taxon>Eukaryota</taxon>
        <taxon>Viridiplantae</taxon>
        <taxon>Streptophyta</taxon>
        <taxon>Embryophyta</taxon>
        <taxon>Marchantiophyta</taxon>
        <taxon>Marchantiopsida</taxon>
        <taxon>Marchantiidae</taxon>
        <taxon>Marchantiales</taxon>
        <taxon>Marchantiaceae</taxon>
        <taxon>Marchantia</taxon>
    </lineage>
</organism>
<proteinExistence type="predicted"/>
<protein>
    <submittedName>
        <fullName evidence="3">Uncharacterized protein</fullName>
    </submittedName>
</protein>
<reference evidence="2" key="2">
    <citation type="journal article" date="2019" name="Curr. Biol.">
        <title>Chromatin organization in early land plants reveals an ancestral association between H3K27me3, transposons, and constitutive heterochromatin.</title>
        <authorList>
            <person name="Montgomery S.A."/>
            <person name="Tanizawa Y."/>
            <person name="Galik B."/>
            <person name="Wang N."/>
            <person name="Ito T."/>
            <person name="Mochizuki T."/>
            <person name="Akimcheva S."/>
            <person name="Bowman J."/>
            <person name="Cognat V."/>
            <person name="Drouard L."/>
            <person name="Ekker H."/>
            <person name="Houng S."/>
            <person name="Kohchi T."/>
            <person name="Lin S."/>
            <person name="Liu L.D."/>
            <person name="Nakamura Y."/>
            <person name="Valeeva L.R."/>
            <person name="Shakirov E.V."/>
            <person name="Shippen D.E."/>
            <person name="Wei W."/>
            <person name="Yagura M."/>
            <person name="Yamaoka S."/>
            <person name="Yamato K.T."/>
            <person name="Liu C."/>
            <person name="Berger F."/>
        </authorList>
    </citation>
    <scope>NUCLEOTIDE SEQUENCE [LARGE SCALE GENOMIC DNA]</scope>
    <source>
        <strain evidence="2">Tak-1</strain>
    </source>
</reference>
<feature type="compositionally biased region" description="Basic and acidic residues" evidence="1">
    <location>
        <begin position="199"/>
        <end position="213"/>
    </location>
</feature>
<accession>A0A176VS74</accession>
<dbReference type="EMBL" id="AP019870">
    <property type="protein sequence ID" value="BBN10075.1"/>
    <property type="molecule type" value="Genomic_DNA"/>
</dbReference>
<keyword evidence="4" id="KW-1185">Reference proteome</keyword>
<sequence length="328" mass="35346">MISLRAVFSTGILPAGHTDWRKDGVLQKIDARVNSSASTYNARTYGLSSSSVRRPSSGSGGLQHFFIPRAVDQSEVQTDEYHWSKDVDDNNAAENAAEIAEDTMQGVARVGSRGDQGHHVQEKGSGSALEAVTDSASQAAQTMRSNLMKAGNFVAGNDADVTEDSQSSARTGTLEPQDDPADTMIEKFDGNLEAEDLSESDRDSNNAAEKVKETSTGLANARQNERGEDSTAQVDEFGSDFGEQARHFQDNVQEQAQGFVESIKSGATRASEQVQAAGKDIMSRADHVLGRSTDDDEEDSKVLKLKPEDFEEGYIEIDDGSAKESILL</sequence>
<dbReference type="Proteomes" id="UP001162541">
    <property type="component" value="Chromosome 5"/>
</dbReference>
<dbReference type="EMBL" id="LVLJ01002920">
    <property type="protein sequence ID" value="OAE23182.1"/>
    <property type="molecule type" value="Genomic_DNA"/>
</dbReference>
<gene>
    <name evidence="3" type="ORF">AXG93_1953s1420</name>
    <name evidence="2" type="ORF">Mp_5g00700</name>
</gene>